<dbReference type="Pfam" id="PF00657">
    <property type="entry name" value="Lipase_GDSL"/>
    <property type="match status" value="1"/>
</dbReference>
<dbReference type="GO" id="GO:0005576">
    <property type="term" value="C:extracellular region"/>
    <property type="evidence" value="ECO:0007669"/>
    <property type="project" value="UniProtKB-SubCell"/>
</dbReference>
<evidence type="ECO:0000256" key="6">
    <source>
        <dbReference type="ARBA" id="ARBA00022963"/>
    </source>
</evidence>
<reference evidence="8 9" key="2">
    <citation type="journal article" date="2017" name="Front. Plant Sci.">
        <title>Gene Classification and Mining of Molecular Markers Useful in Red Clover (Trifolium pratense) Breeding.</title>
        <authorList>
            <person name="Istvanek J."/>
            <person name="Dluhosova J."/>
            <person name="Dluhos P."/>
            <person name="Patkova L."/>
            <person name="Nedelnik J."/>
            <person name="Repkova J."/>
        </authorList>
    </citation>
    <scope>NUCLEOTIDE SEQUENCE [LARGE SCALE GENOMIC DNA]</scope>
    <source>
        <strain evidence="9">cv. Tatra</strain>
        <tissue evidence="8">Young leaves</tissue>
    </source>
</reference>
<dbReference type="PANTHER" id="PTHR45650">
    <property type="entry name" value="GDSL-LIKE LIPASE/ACYLHYDROLASE-RELATED"/>
    <property type="match status" value="1"/>
</dbReference>
<protein>
    <submittedName>
        <fullName evidence="8">GDSL esterase/lipase</fullName>
    </submittedName>
</protein>
<evidence type="ECO:0000256" key="7">
    <source>
        <dbReference type="ARBA" id="ARBA00023098"/>
    </source>
</evidence>
<evidence type="ECO:0000313" key="8">
    <source>
        <dbReference type="EMBL" id="PNY09004.1"/>
    </source>
</evidence>
<proteinExistence type="inferred from homology"/>
<dbReference type="InterPro" id="IPR036514">
    <property type="entry name" value="SGNH_hydro_sf"/>
</dbReference>
<comment type="similarity">
    <text evidence="2">Belongs to the 'GDSL' lipolytic enzyme family.</text>
</comment>
<dbReference type="SUPFAM" id="SSF52266">
    <property type="entry name" value="SGNH hydrolase"/>
    <property type="match status" value="1"/>
</dbReference>
<dbReference type="InterPro" id="IPR001087">
    <property type="entry name" value="GDSL"/>
</dbReference>
<evidence type="ECO:0000256" key="3">
    <source>
        <dbReference type="ARBA" id="ARBA00022525"/>
    </source>
</evidence>
<keyword evidence="6" id="KW-0442">Lipid degradation</keyword>
<keyword evidence="7" id="KW-0443">Lipid metabolism</keyword>
<dbReference type="Proteomes" id="UP000236291">
    <property type="component" value="Unassembled WGS sequence"/>
</dbReference>
<accession>A0A2K3P138</accession>
<dbReference type="PANTHER" id="PTHR45650:SF3">
    <property type="entry name" value="OS01G0748500 PROTEIN"/>
    <property type="match status" value="1"/>
</dbReference>
<organism evidence="8 9">
    <name type="scientific">Trifolium pratense</name>
    <name type="common">Red clover</name>
    <dbReference type="NCBI Taxonomy" id="57577"/>
    <lineage>
        <taxon>Eukaryota</taxon>
        <taxon>Viridiplantae</taxon>
        <taxon>Streptophyta</taxon>
        <taxon>Embryophyta</taxon>
        <taxon>Tracheophyta</taxon>
        <taxon>Spermatophyta</taxon>
        <taxon>Magnoliopsida</taxon>
        <taxon>eudicotyledons</taxon>
        <taxon>Gunneridae</taxon>
        <taxon>Pentapetalae</taxon>
        <taxon>rosids</taxon>
        <taxon>fabids</taxon>
        <taxon>Fabales</taxon>
        <taxon>Fabaceae</taxon>
        <taxon>Papilionoideae</taxon>
        <taxon>50 kb inversion clade</taxon>
        <taxon>NPAAA clade</taxon>
        <taxon>Hologalegina</taxon>
        <taxon>IRL clade</taxon>
        <taxon>Trifolieae</taxon>
        <taxon>Trifolium</taxon>
    </lineage>
</organism>
<evidence type="ECO:0000256" key="4">
    <source>
        <dbReference type="ARBA" id="ARBA00022729"/>
    </source>
</evidence>
<keyword evidence="5" id="KW-0378">Hydrolase</keyword>
<sequence>MVLFGIGQIGCSPNELAMRSPDGVTCVENINSANQIFNSKLKGVVDQFNNQLPDAKLIYINSYGIFQDIISNPTAYGFTNTNSGCCGVGRNNGQITCLPMQTPCDNRREYLFWDAFHPTEAGNVVVAQRAYNAQSPSDAYPTDISRLAQM</sequence>
<evidence type="ECO:0000256" key="2">
    <source>
        <dbReference type="ARBA" id="ARBA00008668"/>
    </source>
</evidence>
<keyword evidence="4" id="KW-0732">Signal</keyword>
<dbReference type="AlphaFoldDB" id="A0A2K3P138"/>
<dbReference type="GO" id="GO:0016788">
    <property type="term" value="F:hydrolase activity, acting on ester bonds"/>
    <property type="evidence" value="ECO:0007669"/>
    <property type="project" value="InterPro"/>
</dbReference>
<dbReference type="Gene3D" id="3.40.50.1110">
    <property type="entry name" value="SGNH hydrolase"/>
    <property type="match status" value="1"/>
</dbReference>
<comment type="subcellular location">
    <subcellularLocation>
        <location evidence="1">Secreted</location>
    </subcellularLocation>
</comment>
<gene>
    <name evidence="8" type="ORF">L195_g005547</name>
</gene>
<reference evidence="8 9" key="1">
    <citation type="journal article" date="2014" name="Am. J. Bot.">
        <title>Genome assembly and annotation for red clover (Trifolium pratense; Fabaceae).</title>
        <authorList>
            <person name="Istvanek J."/>
            <person name="Jaros M."/>
            <person name="Krenek A."/>
            <person name="Repkova J."/>
        </authorList>
    </citation>
    <scope>NUCLEOTIDE SEQUENCE [LARGE SCALE GENOMIC DNA]</scope>
    <source>
        <strain evidence="9">cv. Tatra</strain>
        <tissue evidence="8">Young leaves</tissue>
    </source>
</reference>
<dbReference type="EMBL" id="ASHM01002866">
    <property type="protein sequence ID" value="PNY09004.1"/>
    <property type="molecule type" value="Genomic_DNA"/>
</dbReference>
<evidence type="ECO:0000256" key="5">
    <source>
        <dbReference type="ARBA" id="ARBA00022801"/>
    </source>
</evidence>
<comment type="caution">
    <text evidence="8">The sequence shown here is derived from an EMBL/GenBank/DDBJ whole genome shotgun (WGS) entry which is preliminary data.</text>
</comment>
<dbReference type="STRING" id="57577.A0A2K3P138"/>
<keyword evidence="3" id="KW-0964">Secreted</keyword>
<name>A0A2K3P138_TRIPR</name>
<evidence type="ECO:0000256" key="1">
    <source>
        <dbReference type="ARBA" id="ARBA00004613"/>
    </source>
</evidence>
<dbReference type="GO" id="GO:0016042">
    <property type="term" value="P:lipid catabolic process"/>
    <property type="evidence" value="ECO:0007669"/>
    <property type="project" value="UniProtKB-KW"/>
</dbReference>
<evidence type="ECO:0000313" key="9">
    <source>
        <dbReference type="Proteomes" id="UP000236291"/>
    </source>
</evidence>
<dbReference type="InterPro" id="IPR051238">
    <property type="entry name" value="GDSL_esterase/lipase"/>
</dbReference>